<feature type="transmembrane region" description="Helical" evidence="12">
    <location>
        <begin position="49"/>
        <end position="70"/>
    </location>
</feature>
<keyword evidence="5 12" id="KW-0812">Transmembrane</keyword>
<sequence>MDSYSFGLVNYSVLITMLLISSSIGLYFRFSGGRQKTNYEYLFANGQMSALPLAFSLMSSFMSAVTLLGVSAENYSYGTMFTIHNVAFGLVTPIISHLFVPVYFQLGVTSVYQYLEKRFGKIARLAGSVAFTTQMMLYMGVALYAPALALETITKLPKSYAILIVGFVCTFYSAIGGLKAIIFTDVFQSLLMYAAVFSVIFVAWIDKSSLAEIWQIANAHGRIEFNNIDFDPTVRHTWWGVILGGGITYLSVYAVNQGQIQRYMSSGKLETAQKAVWLNWPLVSLMSLSSSFAGLAIFSKYARCDPFTTCQIQRSDQLMPHYVIDTMAHIPGLPGLFVSGIFSAALSTVSAAMNSLAAVTLEDYVKPVYEKVKRRKFPDERSLCAKLVSVFYGLICIMLAFIADRWGGVLQASLTILGVVGGPTVGLFSLGMCFPHANEIGGVSGYIVSLLFTFWIGFADKPPPIKLKAFSDQCSHYEQYYNSTACLSNFLPREPSHEYFYIYRISYLWLSFIGCILCLFVGASVSLVVNFIKNNPNEKKDPNMFIPPISRYLKRQYTVCNERSAANLTSMAGLDGNLEMKKFYEFENKDGAHSNDAESRPCLK</sequence>
<evidence type="ECO:0000256" key="11">
    <source>
        <dbReference type="RuleBase" id="RU362091"/>
    </source>
</evidence>
<feature type="transmembrane region" description="Helical" evidence="12">
    <location>
        <begin position="125"/>
        <end position="147"/>
    </location>
</feature>
<keyword evidence="10" id="KW-0739">Sodium transport</keyword>
<feature type="transmembrane region" description="Helical" evidence="12">
    <location>
        <begin position="159"/>
        <end position="178"/>
    </location>
</feature>
<evidence type="ECO:0000256" key="4">
    <source>
        <dbReference type="ARBA" id="ARBA00022475"/>
    </source>
</evidence>
<organism evidence="13 14">
    <name type="scientific">Frankliniella occidentalis</name>
    <name type="common">Western flower thrips</name>
    <name type="synonym">Euthrips occidentalis</name>
    <dbReference type="NCBI Taxonomy" id="133901"/>
    <lineage>
        <taxon>Eukaryota</taxon>
        <taxon>Metazoa</taxon>
        <taxon>Ecdysozoa</taxon>
        <taxon>Arthropoda</taxon>
        <taxon>Hexapoda</taxon>
        <taxon>Insecta</taxon>
        <taxon>Pterygota</taxon>
        <taxon>Neoptera</taxon>
        <taxon>Paraneoptera</taxon>
        <taxon>Thysanoptera</taxon>
        <taxon>Terebrantia</taxon>
        <taxon>Thripoidea</taxon>
        <taxon>Thripidae</taxon>
        <taxon>Frankliniella</taxon>
    </lineage>
</organism>
<dbReference type="OrthoDB" id="6132759at2759"/>
<evidence type="ECO:0000313" key="15">
    <source>
        <dbReference type="RefSeq" id="XP_052126902.1"/>
    </source>
</evidence>
<dbReference type="PANTHER" id="PTHR42985:SF40">
    <property type="entry name" value="LD47995P-RELATED"/>
    <property type="match status" value="1"/>
</dbReference>
<dbReference type="InterPro" id="IPR051163">
    <property type="entry name" value="Sodium:Solute_Symporter_SSF"/>
</dbReference>
<feature type="transmembrane region" description="Helical" evidence="12">
    <location>
        <begin position="6"/>
        <end position="28"/>
    </location>
</feature>
<evidence type="ECO:0000313" key="13">
    <source>
        <dbReference type="Proteomes" id="UP000504606"/>
    </source>
</evidence>
<reference evidence="14 15" key="1">
    <citation type="submission" date="2025-04" db="UniProtKB">
        <authorList>
            <consortium name="RefSeq"/>
        </authorList>
    </citation>
    <scope>IDENTIFICATION</scope>
    <source>
        <tissue evidence="14 15">Whole organism</tissue>
    </source>
</reference>
<evidence type="ECO:0000256" key="6">
    <source>
        <dbReference type="ARBA" id="ARBA00022989"/>
    </source>
</evidence>
<accession>A0A6J1S030</accession>
<protein>
    <submittedName>
        <fullName evidence="14 15">Sodium-dependent multivitamin transporter</fullName>
    </submittedName>
</protein>
<feature type="transmembrane region" description="Helical" evidence="12">
    <location>
        <begin position="507"/>
        <end position="532"/>
    </location>
</feature>
<dbReference type="RefSeq" id="XP_026272565.1">
    <property type="nucleotide sequence ID" value="XM_026416780.2"/>
</dbReference>
<dbReference type="GO" id="GO:0006814">
    <property type="term" value="P:sodium ion transport"/>
    <property type="evidence" value="ECO:0007669"/>
    <property type="project" value="UniProtKB-KW"/>
</dbReference>
<dbReference type="KEGG" id="foc:113202518"/>
<keyword evidence="4" id="KW-1003">Cell membrane</keyword>
<evidence type="ECO:0000256" key="8">
    <source>
        <dbReference type="ARBA" id="ARBA00023065"/>
    </source>
</evidence>
<keyword evidence="13" id="KW-1185">Reference proteome</keyword>
<dbReference type="Gene3D" id="1.20.1730.10">
    <property type="entry name" value="Sodium/glucose cotransporter"/>
    <property type="match status" value="1"/>
</dbReference>
<comment type="similarity">
    <text evidence="2 11">Belongs to the sodium:solute symporter (SSF) (TC 2.A.21) family.</text>
</comment>
<evidence type="ECO:0000256" key="3">
    <source>
        <dbReference type="ARBA" id="ARBA00022448"/>
    </source>
</evidence>
<keyword evidence="9 12" id="KW-0472">Membrane</keyword>
<keyword evidence="8" id="KW-0406">Ion transport</keyword>
<dbReference type="NCBIfam" id="TIGR00813">
    <property type="entry name" value="sss"/>
    <property type="match status" value="1"/>
</dbReference>
<feature type="transmembrane region" description="Helical" evidence="12">
    <location>
        <begin position="383"/>
        <end position="403"/>
    </location>
</feature>
<evidence type="ECO:0000256" key="1">
    <source>
        <dbReference type="ARBA" id="ARBA00004651"/>
    </source>
</evidence>
<dbReference type="PANTHER" id="PTHR42985">
    <property type="entry name" value="SODIUM-COUPLED MONOCARBOXYLATE TRANSPORTER"/>
    <property type="match status" value="1"/>
</dbReference>
<evidence type="ECO:0000256" key="10">
    <source>
        <dbReference type="ARBA" id="ARBA00023201"/>
    </source>
</evidence>
<dbReference type="Proteomes" id="UP000504606">
    <property type="component" value="Unplaced"/>
</dbReference>
<evidence type="ECO:0000256" key="12">
    <source>
        <dbReference type="SAM" id="Phobius"/>
    </source>
</evidence>
<feature type="transmembrane region" description="Helical" evidence="12">
    <location>
        <begin position="440"/>
        <end position="458"/>
    </location>
</feature>
<dbReference type="RefSeq" id="XP_052126902.1">
    <property type="nucleotide sequence ID" value="XM_052270942.1"/>
</dbReference>
<dbReference type="AlphaFoldDB" id="A0A6J1S030"/>
<keyword evidence="6 12" id="KW-1133">Transmembrane helix</keyword>
<dbReference type="InterPro" id="IPR001734">
    <property type="entry name" value="Na/solute_symporter"/>
</dbReference>
<dbReference type="GO" id="GO:0015293">
    <property type="term" value="F:symporter activity"/>
    <property type="evidence" value="ECO:0007669"/>
    <property type="project" value="TreeGrafter"/>
</dbReference>
<gene>
    <name evidence="14 15" type="primary">LOC113202518</name>
</gene>
<dbReference type="PROSITE" id="PS50283">
    <property type="entry name" value="NA_SOLUT_SYMP_3"/>
    <property type="match status" value="1"/>
</dbReference>
<feature type="transmembrane region" description="Helical" evidence="12">
    <location>
        <begin position="409"/>
        <end position="428"/>
    </location>
</feature>
<feature type="transmembrane region" description="Helical" evidence="12">
    <location>
        <begin position="336"/>
        <end position="362"/>
    </location>
</feature>
<evidence type="ECO:0000256" key="2">
    <source>
        <dbReference type="ARBA" id="ARBA00006434"/>
    </source>
</evidence>
<name>A0A6J1S030_FRAOC</name>
<dbReference type="InterPro" id="IPR038377">
    <property type="entry name" value="Na/Glc_symporter_sf"/>
</dbReference>
<evidence type="ECO:0000256" key="7">
    <source>
        <dbReference type="ARBA" id="ARBA00023053"/>
    </source>
</evidence>
<keyword evidence="3" id="KW-0813">Transport</keyword>
<evidence type="ECO:0000256" key="9">
    <source>
        <dbReference type="ARBA" id="ARBA00023136"/>
    </source>
</evidence>
<feature type="transmembrane region" description="Helical" evidence="12">
    <location>
        <begin position="276"/>
        <end position="298"/>
    </location>
</feature>
<dbReference type="GeneID" id="113202518"/>
<comment type="subcellular location">
    <subcellularLocation>
        <location evidence="1">Cell membrane</location>
        <topology evidence="1">Multi-pass membrane protein</topology>
    </subcellularLocation>
</comment>
<feature type="transmembrane region" description="Helical" evidence="12">
    <location>
        <begin position="82"/>
        <end position="104"/>
    </location>
</feature>
<proteinExistence type="inferred from homology"/>
<dbReference type="Pfam" id="PF00474">
    <property type="entry name" value="SSF"/>
    <property type="match status" value="1"/>
</dbReference>
<dbReference type="GO" id="GO:0005886">
    <property type="term" value="C:plasma membrane"/>
    <property type="evidence" value="ECO:0007669"/>
    <property type="project" value="UniProtKB-SubCell"/>
</dbReference>
<feature type="transmembrane region" description="Helical" evidence="12">
    <location>
        <begin position="190"/>
        <end position="205"/>
    </location>
</feature>
<dbReference type="CDD" id="cd11492">
    <property type="entry name" value="SLC5sbd_NIS-SMVT"/>
    <property type="match status" value="1"/>
</dbReference>
<keyword evidence="7" id="KW-0915">Sodium</keyword>
<feature type="transmembrane region" description="Helical" evidence="12">
    <location>
        <begin position="237"/>
        <end position="255"/>
    </location>
</feature>
<evidence type="ECO:0000256" key="5">
    <source>
        <dbReference type="ARBA" id="ARBA00022692"/>
    </source>
</evidence>
<evidence type="ECO:0000313" key="14">
    <source>
        <dbReference type="RefSeq" id="XP_026272565.1"/>
    </source>
</evidence>